<keyword evidence="1" id="KW-0732">Signal</keyword>
<evidence type="ECO:0000256" key="1">
    <source>
        <dbReference type="SAM" id="SignalP"/>
    </source>
</evidence>
<name>A0A7W9B9Y9_9SPHN</name>
<keyword evidence="3" id="KW-0413">Isomerase</keyword>
<dbReference type="PROSITE" id="PS51257">
    <property type="entry name" value="PROKAR_LIPOPROTEIN"/>
    <property type="match status" value="1"/>
</dbReference>
<organism evidence="3 4">
    <name type="scientific">Sphingopyxis panaciterrulae</name>
    <dbReference type="NCBI Taxonomy" id="462372"/>
    <lineage>
        <taxon>Bacteria</taxon>
        <taxon>Pseudomonadati</taxon>
        <taxon>Pseudomonadota</taxon>
        <taxon>Alphaproteobacteria</taxon>
        <taxon>Sphingomonadales</taxon>
        <taxon>Sphingomonadaceae</taxon>
        <taxon>Sphingopyxis</taxon>
    </lineage>
</organism>
<feature type="domain" description="DUF4440" evidence="2">
    <location>
        <begin position="41"/>
        <end position="149"/>
    </location>
</feature>
<feature type="chain" id="PRO_5030781441" evidence="1">
    <location>
        <begin position="24"/>
        <end position="166"/>
    </location>
</feature>
<dbReference type="AlphaFoldDB" id="A0A7W9B9Y9"/>
<dbReference type="GO" id="GO:0016853">
    <property type="term" value="F:isomerase activity"/>
    <property type="evidence" value="ECO:0007669"/>
    <property type="project" value="UniProtKB-KW"/>
</dbReference>
<proteinExistence type="predicted"/>
<dbReference type="SUPFAM" id="SSF54427">
    <property type="entry name" value="NTF2-like"/>
    <property type="match status" value="1"/>
</dbReference>
<dbReference type="EMBL" id="JACIJH010000023">
    <property type="protein sequence ID" value="MBB5708634.1"/>
    <property type="molecule type" value="Genomic_DNA"/>
</dbReference>
<sequence length="166" mass="17962">MILRSLLLTAGVGAALASAACHAETPTVPTPKDKAAAQAEIWEKEQAIYAARGRGDIGAYLSNTATDYLAWSPLRAQPEGNDGLRKTGKMLEGKDQERLQMTLAGFAMNGDTAVIYYNTHRTRRSDGTPADDRFEVTHTWVREDGVWKVFGGMARAMPPRPAAAGQ</sequence>
<feature type="signal peptide" evidence="1">
    <location>
        <begin position="1"/>
        <end position="23"/>
    </location>
</feature>
<protein>
    <submittedName>
        <fullName evidence="3">Ketosteroid isomerase-like protein</fullName>
    </submittedName>
</protein>
<dbReference type="Pfam" id="PF14534">
    <property type="entry name" value="DUF4440"/>
    <property type="match status" value="1"/>
</dbReference>
<evidence type="ECO:0000313" key="3">
    <source>
        <dbReference type="EMBL" id="MBB5708634.1"/>
    </source>
</evidence>
<dbReference type="RefSeq" id="WP_184101545.1">
    <property type="nucleotide sequence ID" value="NZ_JACIJH010000023.1"/>
</dbReference>
<evidence type="ECO:0000259" key="2">
    <source>
        <dbReference type="Pfam" id="PF14534"/>
    </source>
</evidence>
<keyword evidence="4" id="KW-1185">Reference proteome</keyword>
<accession>A0A7W9B9Y9</accession>
<reference evidence="3 4" key="1">
    <citation type="submission" date="2020-08" db="EMBL/GenBank/DDBJ databases">
        <title>Genomic Encyclopedia of Type Strains, Phase IV (KMG-IV): sequencing the most valuable type-strain genomes for metagenomic binning, comparative biology and taxonomic classification.</title>
        <authorList>
            <person name="Goeker M."/>
        </authorList>
    </citation>
    <scope>NUCLEOTIDE SEQUENCE [LARGE SCALE GENOMIC DNA]</scope>
    <source>
        <strain evidence="3 4">DSM 27163</strain>
    </source>
</reference>
<dbReference type="InterPro" id="IPR027843">
    <property type="entry name" value="DUF4440"/>
</dbReference>
<gene>
    <name evidence="3" type="ORF">FHR21_004028</name>
</gene>
<comment type="caution">
    <text evidence="3">The sequence shown here is derived from an EMBL/GenBank/DDBJ whole genome shotgun (WGS) entry which is preliminary data.</text>
</comment>
<dbReference type="Gene3D" id="3.10.450.50">
    <property type="match status" value="1"/>
</dbReference>
<dbReference type="InterPro" id="IPR032710">
    <property type="entry name" value="NTF2-like_dom_sf"/>
</dbReference>
<dbReference type="Proteomes" id="UP000537161">
    <property type="component" value="Unassembled WGS sequence"/>
</dbReference>
<evidence type="ECO:0000313" key="4">
    <source>
        <dbReference type="Proteomes" id="UP000537161"/>
    </source>
</evidence>